<comment type="caution">
    <text evidence="2">The sequence shown here is derived from an EMBL/GenBank/DDBJ whole genome shotgun (WGS) entry which is preliminary data.</text>
</comment>
<dbReference type="Proteomes" id="UP001302274">
    <property type="component" value="Unassembled WGS sequence"/>
</dbReference>
<organism evidence="2 3">
    <name type="scientific">Bacteriovorax antarcticus</name>
    <dbReference type="NCBI Taxonomy" id="3088717"/>
    <lineage>
        <taxon>Bacteria</taxon>
        <taxon>Pseudomonadati</taxon>
        <taxon>Bdellovibrionota</taxon>
        <taxon>Bacteriovoracia</taxon>
        <taxon>Bacteriovoracales</taxon>
        <taxon>Bacteriovoracaceae</taxon>
        <taxon>Bacteriovorax</taxon>
    </lineage>
</organism>
<protein>
    <recommendedName>
        <fullName evidence="4">Prepilin-type N-terminal cleavage/methylation domain-containing protein</fullName>
    </recommendedName>
</protein>
<proteinExistence type="predicted"/>
<dbReference type="RefSeq" id="WP_323577689.1">
    <property type="nucleotide sequence ID" value="NZ_JAYGJQ010000002.1"/>
</dbReference>
<keyword evidence="3" id="KW-1185">Reference proteome</keyword>
<feature type="transmembrane region" description="Helical" evidence="1">
    <location>
        <begin position="12"/>
        <end position="33"/>
    </location>
</feature>
<sequence>MFQRYKNNGFSLPELLIAGTIGAALILFMGQYIKINDASNQKVQNDLDDTSDNLNMEAVLRKDLTNAKHSLNNLNIQDDKGLKFFDYLSSSSCTSNCSRSIKMEIGTSAGYISKKALYFILVNSAAGDQQIYNPSDAYDRGTLHFNSLNHNSTLSQRENSPWGEFIKKRSILMFVYSPIEIFTPLTGITTPGRTMSFMGWAGAGNYLGRLIPEQITDNGNSYYVNDDLRTGKKITSEDAFFQNMPYTTGLGSFAFLTAVKIIRYRLKTVSEGGKLTGQLIRGEMNEKREFDERPVGFNIKSLEFSRQTISSPAIYIKIDNAN</sequence>
<evidence type="ECO:0000313" key="3">
    <source>
        <dbReference type="Proteomes" id="UP001302274"/>
    </source>
</evidence>
<evidence type="ECO:0000256" key="1">
    <source>
        <dbReference type="SAM" id="Phobius"/>
    </source>
</evidence>
<keyword evidence="1" id="KW-1133">Transmembrane helix</keyword>
<gene>
    <name evidence="2" type="ORF">SHI21_15390</name>
</gene>
<accession>A0ABU5VXD9</accession>
<name>A0ABU5VXD9_9BACT</name>
<dbReference type="EMBL" id="JAYGJQ010000002">
    <property type="protein sequence ID" value="MEA9357612.1"/>
    <property type="molecule type" value="Genomic_DNA"/>
</dbReference>
<keyword evidence="1" id="KW-0812">Transmembrane</keyword>
<keyword evidence="1" id="KW-0472">Membrane</keyword>
<evidence type="ECO:0000313" key="2">
    <source>
        <dbReference type="EMBL" id="MEA9357612.1"/>
    </source>
</evidence>
<reference evidence="2 3" key="1">
    <citation type="submission" date="2023-11" db="EMBL/GenBank/DDBJ databases">
        <title>A Novel Polar Bacteriovorax (B. antarcticus) Isolated from the Biocrust in Antarctica.</title>
        <authorList>
            <person name="Mun W."/>
            <person name="Choi S.Y."/>
            <person name="Mitchell R.J."/>
        </authorList>
    </citation>
    <scope>NUCLEOTIDE SEQUENCE [LARGE SCALE GENOMIC DNA]</scope>
    <source>
        <strain evidence="2 3">PP10</strain>
    </source>
</reference>
<evidence type="ECO:0008006" key="4">
    <source>
        <dbReference type="Google" id="ProtNLM"/>
    </source>
</evidence>